<evidence type="ECO:0000259" key="10">
    <source>
        <dbReference type="Pfam" id="PF14416"/>
    </source>
</evidence>
<keyword evidence="5 8" id="KW-1133">Transmembrane helix</keyword>
<feature type="region of interest" description="Disordered" evidence="7">
    <location>
        <begin position="98"/>
        <end position="127"/>
    </location>
</feature>
<dbReference type="PANTHER" id="PTHR32285">
    <property type="entry name" value="PROTEIN TRICHOME BIREFRINGENCE-LIKE 9-RELATED"/>
    <property type="match status" value="1"/>
</dbReference>
<keyword evidence="13" id="KW-1185">Reference proteome</keyword>
<evidence type="ECO:0000256" key="5">
    <source>
        <dbReference type="ARBA" id="ARBA00022989"/>
    </source>
</evidence>
<dbReference type="Proteomes" id="UP000515151">
    <property type="component" value="Chromosome 8"/>
</dbReference>
<evidence type="ECO:0000256" key="8">
    <source>
        <dbReference type="SAM" id="Phobius"/>
    </source>
</evidence>
<dbReference type="InterPro" id="IPR029962">
    <property type="entry name" value="TBL"/>
</dbReference>
<keyword evidence="6 8" id="KW-0472">Membrane</keyword>
<dbReference type="GO" id="GO:0005794">
    <property type="term" value="C:Golgi apparatus"/>
    <property type="evidence" value="ECO:0007669"/>
    <property type="project" value="TreeGrafter"/>
</dbReference>
<dbReference type="EMBL" id="MTKT01000813">
    <property type="protein sequence ID" value="OWM87410.1"/>
    <property type="molecule type" value="Genomic_DNA"/>
</dbReference>
<organism evidence="11 12">
    <name type="scientific">Punica granatum</name>
    <name type="common">Pomegranate</name>
    <dbReference type="NCBI Taxonomy" id="22663"/>
    <lineage>
        <taxon>Eukaryota</taxon>
        <taxon>Viridiplantae</taxon>
        <taxon>Streptophyta</taxon>
        <taxon>Embryophyta</taxon>
        <taxon>Tracheophyta</taxon>
        <taxon>Spermatophyta</taxon>
        <taxon>Magnoliopsida</taxon>
        <taxon>eudicotyledons</taxon>
        <taxon>Gunneridae</taxon>
        <taxon>Pentapetalae</taxon>
        <taxon>rosids</taxon>
        <taxon>malvids</taxon>
        <taxon>Myrtales</taxon>
        <taxon>Lythraceae</taxon>
        <taxon>Punica</taxon>
    </lineage>
</organism>
<evidence type="ECO:0000256" key="2">
    <source>
        <dbReference type="ARBA" id="ARBA00007727"/>
    </source>
</evidence>
<feature type="compositionally biased region" description="Basic and acidic residues" evidence="7">
    <location>
        <begin position="98"/>
        <end position="121"/>
    </location>
</feature>
<reference evidence="13" key="3">
    <citation type="journal article" date="2020" name="Plant Biotechnol. J.">
        <title>The pomegranate (Punica granatum L.) draft genome dissects genetic divergence between soft- and hard-seeded cultivars.</title>
        <authorList>
            <person name="Luo X."/>
            <person name="Li H."/>
            <person name="Wu Z."/>
            <person name="Yao W."/>
            <person name="Zhao P."/>
            <person name="Cao D."/>
            <person name="Yu H."/>
            <person name="Li K."/>
            <person name="Poudel K."/>
            <person name="Zhao D."/>
            <person name="Zhang F."/>
            <person name="Xia X."/>
            <person name="Chen L."/>
            <person name="Wang Q."/>
            <person name="Jing D."/>
            <person name="Cao S."/>
        </authorList>
    </citation>
    <scope>NUCLEOTIDE SEQUENCE [LARGE SCALE GENOMIC DNA]</scope>
</reference>
<evidence type="ECO:0000256" key="4">
    <source>
        <dbReference type="ARBA" id="ARBA00022968"/>
    </source>
</evidence>
<evidence type="ECO:0000313" key="12">
    <source>
        <dbReference type="Proteomes" id="UP000197138"/>
    </source>
</evidence>
<dbReference type="InterPro" id="IPR025846">
    <property type="entry name" value="TBL_N"/>
</dbReference>
<comment type="subcellular location">
    <subcellularLocation>
        <location evidence="1">Membrane</location>
        <topology evidence="1">Single-pass membrane protein</topology>
    </subcellularLocation>
</comment>
<proteinExistence type="inferred from homology"/>
<feature type="transmembrane region" description="Helical" evidence="8">
    <location>
        <begin position="33"/>
        <end position="52"/>
    </location>
</feature>
<dbReference type="GO" id="GO:0016413">
    <property type="term" value="F:O-acetyltransferase activity"/>
    <property type="evidence" value="ECO:0007669"/>
    <property type="project" value="InterPro"/>
</dbReference>
<evidence type="ECO:0000313" key="14">
    <source>
        <dbReference type="RefSeq" id="XP_031374833.1"/>
    </source>
</evidence>
<keyword evidence="3 8" id="KW-0812">Transmembrane</keyword>
<sequence>MQTPRRKTPPLFSSSESFSSNSMKAAIGGRKGANLPVFAAVVLILLFGVVMYNEDIKSRAEFRLSTSRPSRTQLIIQQPEVIDMLPQETAKKEELQLGNYKKEEDPPNDDAKTYNNQKDKDREEEEQKIDQIMAMEDQEAEESGIELPPEGCDLFTGQWVLDNATHPLYKEDDCEFLSNQVTCLRNGRKDSLFQKWRWQPRDCSLPKFNAKLLLKKLRNKRLMYIGDSLNRNQWESMVCLAQSIVPSGKKRLSRTGSLSIFKIEDYNATIEFYWAPFLVESNSDNPSMHSVLNRIITPESIDKHAQHWKGVDYLIFNTYIWWMNTGNMKVLRGSFDEGSKTYDEIERPVAYGRVLRTWANWVEQNVDPARTTVFFSSMSPNHLKSTDWNNPEGIKCAKETTPIFNRSGPLNIGTDRRLFVLVQNVTRSMKVPVNFMDITTLSEYRKDAHTSLYTVRQGKVLNQEQMADPLKYADCIHWCLPGLPDTWNELVYTRIISRS</sequence>
<evidence type="ECO:0000259" key="9">
    <source>
        <dbReference type="Pfam" id="PF13839"/>
    </source>
</evidence>
<evidence type="ECO:0000256" key="6">
    <source>
        <dbReference type="ARBA" id="ARBA00023136"/>
    </source>
</evidence>
<evidence type="ECO:0000256" key="7">
    <source>
        <dbReference type="SAM" id="MobiDB-lite"/>
    </source>
</evidence>
<dbReference type="OrthoDB" id="1932925at2759"/>
<evidence type="ECO:0000256" key="1">
    <source>
        <dbReference type="ARBA" id="ARBA00004167"/>
    </source>
</evidence>
<dbReference type="GeneID" id="116189347"/>
<dbReference type="AlphaFoldDB" id="A0A218XRF8"/>
<accession>A0A218XRF8</accession>
<feature type="domain" description="Trichome birefringence-like C-terminal" evidence="9">
    <location>
        <begin position="205"/>
        <end position="493"/>
    </location>
</feature>
<reference evidence="12" key="1">
    <citation type="journal article" date="2017" name="Plant J.">
        <title>The pomegranate (Punica granatum L.) genome and the genomics of punicalagin biosynthesis.</title>
        <authorList>
            <person name="Qin G."/>
            <person name="Xu C."/>
            <person name="Ming R."/>
            <person name="Tang H."/>
            <person name="Guyot R."/>
            <person name="Kramer E.M."/>
            <person name="Hu Y."/>
            <person name="Yi X."/>
            <person name="Qi Y."/>
            <person name="Xu X."/>
            <person name="Gao Z."/>
            <person name="Pan H."/>
            <person name="Jian J."/>
            <person name="Tian Y."/>
            <person name="Yue Z."/>
            <person name="Xu Y."/>
        </authorList>
    </citation>
    <scope>NUCLEOTIDE SEQUENCE [LARGE SCALE GENOMIC DNA]</scope>
    <source>
        <strain evidence="12">cv. Dabenzi</strain>
    </source>
</reference>
<dbReference type="Proteomes" id="UP000197138">
    <property type="component" value="Unassembled WGS sequence"/>
</dbReference>
<dbReference type="Pfam" id="PF13839">
    <property type="entry name" value="PC-Esterase"/>
    <property type="match status" value="1"/>
</dbReference>
<gene>
    <name evidence="14" type="primary">LOC116189347</name>
    <name evidence="11" type="ORF">CDL15_Pgr022521</name>
</gene>
<reference evidence="11" key="2">
    <citation type="submission" date="2017-06" db="EMBL/GenBank/DDBJ databases">
        <title>The pomegranate genome and the genomics of punicalagin biosynthesis.</title>
        <authorList>
            <person name="Xu C."/>
        </authorList>
    </citation>
    <scope>NUCLEOTIDE SEQUENCE [LARGE SCALE GENOMIC DNA]</scope>
    <source>
        <tissue evidence="11">Fresh leaf</tissue>
    </source>
</reference>
<dbReference type="RefSeq" id="XP_031374833.1">
    <property type="nucleotide sequence ID" value="XM_031518973.1"/>
</dbReference>
<name>A0A218XRF8_PUNGR</name>
<evidence type="ECO:0000313" key="13">
    <source>
        <dbReference type="Proteomes" id="UP000515151"/>
    </source>
</evidence>
<dbReference type="InterPro" id="IPR026057">
    <property type="entry name" value="TBL_C"/>
</dbReference>
<keyword evidence="4" id="KW-0735">Signal-anchor</keyword>
<feature type="domain" description="Trichome birefringence-like N-terminal" evidence="10">
    <location>
        <begin position="151"/>
        <end position="204"/>
    </location>
</feature>
<protein>
    <submittedName>
        <fullName evidence="14">Protein ESKIMO 1-like</fullName>
    </submittedName>
</protein>
<comment type="similarity">
    <text evidence="2">Belongs to the PC-esterase family. TBL subfamily.</text>
</comment>
<evidence type="ECO:0000313" key="11">
    <source>
        <dbReference type="EMBL" id="OWM87410.1"/>
    </source>
</evidence>
<reference evidence="14" key="4">
    <citation type="submission" date="2025-04" db="UniProtKB">
        <authorList>
            <consortium name="RefSeq"/>
        </authorList>
    </citation>
    <scope>IDENTIFICATION</scope>
    <source>
        <tissue evidence="14">Leaf</tissue>
    </source>
</reference>
<dbReference type="PANTHER" id="PTHR32285:SF10">
    <property type="entry name" value="XYLAN O-ACETYLTRANSFERASE 1"/>
    <property type="match status" value="1"/>
</dbReference>
<dbReference type="Pfam" id="PF14416">
    <property type="entry name" value="PMR5N"/>
    <property type="match status" value="1"/>
</dbReference>
<dbReference type="GO" id="GO:0016020">
    <property type="term" value="C:membrane"/>
    <property type="evidence" value="ECO:0007669"/>
    <property type="project" value="UniProtKB-SubCell"/>
</dbReference>
<evidence type="ECO:0000256" key="3">
    <source>
        <dbReference type="ARBA" id="ARBA00022692"/>
    </source>
</evidence>